<feature type="compositionally biased region" description="Polar residues" evidence="2">
    <location>
        <begin position="325"/>
        <end position="336"/>
    </location>
</feature>
<dbReference type="AlphaFoldDB" id="A0A9W8U593"/>
<feature type="region of interest" description="Disordered" evidence="2">
    <location>
        <begin position="120"/>
        <end position="146"/>
    </location>
</feature>
<feature type="compositionally biased region" description="Polar residues" evidence="2">
    <location>
        <begin position="753"/>
        <end position="770"/>
    </location>
</feature>
<dbReference type="Proteomes" id="UP001152130">
    <property type="component" value="Unassembled WGS sequence"/>
</dbReference>
<evidence type="ECO:0000256" key="1">
    <source>
        <dbReference type="SAM" id="Coils"/>
    </source>
</evidence>
<feature type="region of interest" description="Disordered" evidence="2">
    <location>
        <begin position="660"/>
        <end position="689"/>
    </location>
</feature>
<protein>
    <submittedName>
        <fullName evidence="3">Uncharacterized protein</fullName>
    </submittedName>
</protein>
<proteinExistence type="predicted"/>
<keyword evidence="4" id="KW-1185">Reference proteome</keyword>
<dbReference type="EMBL" id="JAPDHF010000025">
    <property type="protein sequence ID" value="KAJ4004015.1"/>
    <property type="molecule type" value="Genomic_DNA"/>
</dbReference>
<feature type="region of interest" description="Disordered" evidence="2">
    <location>
        <begin position="727"/>
        <end position="779"/>
    </location>
</feature>
<evidence type="ECO:0000256" key="2">
    <source>
        <dbReference type="SAM" id="MobiDB-lite"/>
    </source>
</evidence>
<reference evidence="3" key="1">
    <citation type="submission" date="2022-10" db="EMBL/GenBank/DDBJ databases">
        <title>Fusarium specimens isolated from Avocado Roots.</title>
        <authorList>
            <person name="Stajich J."/>
            <person name="Roper C."/>
            <person name="Heimlech-Rivalta G."/>
        </authorList>
    </citation>
    <scope>NUCLEOTIDE SEQUENCE</scope>
    <source>
        <strain evidence="3">CF00143</strain>
    </source>
</reference>
<dbReference type="OrthoDB" id="4835412at2759"/>
<feature type="region of interest" description="Disordered" evidence="2">
    <location>
        <begin position="159"/>
        <end position="221"/>
    </location>
</feature>
<feature type="coiled-coil region" evidence="1">
    <location>
        <begin position="29"/>
        <end position="90"/>
    </location>
</feature>
<sequence length="779" mass="87757">MEGDTVQPSERTPAIKEYLARWKPEIHPVKSAEEEFQEKLKEYQDLFNSLTDSSQKFSRMPEIMECGGRITQLEDTKQDKEREYQQKLCDQQEALLCEAFGLADLELIDEVFNDWCHDRGRPSSTAPTQSATGIPGTIEIEQPQDTTTSRFMPIADQPMIARNSMPSPPNSETARETSTRPSEADGPEHNTSRNPQKRPANPVVARQPKRPRSDVTLGPLTGERAIEYDEVYQNGKAEPKYNIAWFEGFYYILECKAHRMHFHKDPLRGASKHLRGKKHNQRCVNYEEAIRALGIRVLNCDEEKAKDNNDVAQRPTYSEMGRPLTSLSPSTGRDIPTRSTQSLAAIDPKPGEVYTTFWSGTKEFFAIVVLPWINCGQLGPDLPLTVQDTKLIDDVPTCYQYNQVDDSFEWAPEYLPGGQHYSKREYPIMYFDAPVFPEQCRLNWIPACEFDLYDPKVPTIQFKDIVDGFIASRDNGIQKPDTHALVQHENNRGNPTTDAPTAEIFPREHPSDARQIILIDDDSEDDTADHNMCPIYSIGSDDPAPKAEPSDEAMTDIQDQQVTTTTYDNTPTQPILSTFDPNQLYNGLFDPQLPNEDVYPERPPSCDTQAQIPNHGPPPQWPPAFLHEPSPIDNTSLHHEQLPQLMPSDTRSPEAIMAPLPTDQIAPPAPGPSGSSQIQSTAQSCQDTPTSELYSYLNQARNASSQFQLDSDGRLRWIAPKALSELATKQKPMSARQHEEVRARTQAIGKEASPTQQRASMSDSQQTSYVTPHGFKRSF</sequence>
<keyword evidence="1" id="KW-0175">Coiled coil</keyword>
<organism evidence="3 4">
    <name type="scientific">Fusarium irregulare</name>
    <dbReference type="NCBI Taxonomy" id="2494466"/>
    <lineage>
        <taxon>Eukaryota</taxon>
        <taxon>Fungi</taxon>
        <taxon>Dikarya</taxon>
        <taxon>Ascomycota</taxon>
        <taxon>Pezizomycotina</taxon>
        <taxon>Sordariomycetes</taxon>
        <taxon>Hypocreomycetidae</taxon>
        <taxon>Hypocreales</taxon>
        <taxon>Nectriaceae</taxon>
        <taxon>Fusarium</taxon>
        <taxon>Fusarium incarnatum-equiseti species complex</taxon>
    </lineage>
</organism>
<feature type="compositionally biased region" description="Polar residues" evidence="2">
    <location>
        <begin position="122"/>
        <end position="132"/>
    </location>
</feature>
<accession>A0A9W8U593</accession>
<feature type="region of interest" description="Disordered" evidence="2">
    <location>
        <begin position="593"/>
        <end position="636"/>
    </location>
</feature>
<evidence type="ECO:0000313" key="4">
    <source>
        <dbReference type="Proteomes" id="UP001152130"/>
    </source>
</evidence>
<feature type="region of interest" description="Disordered" evidence="2">
    <location>
        <begin position="523"/>
        <end position="555"/>
    </location>
</feature>
<comment type="caution">
    <text evidence="3">The sequence shown here is derived from an EMBL/GenBank/DDBJ whole genome shotgun (WGS) entry which is preliminary data.</text>
</comment>
<evidence type="ECO:0000313" key="3">
    <source>
        <dbReference type="EMBL" id="KAJ4004015.1"/>
    </source>
</evidence>
<feature type="compositionally biased region" description="Basic and acidic residues" evidence="2">
    <location>
        <begin position="173"/>
        <end position="191"/>
    </location>
</feature>
<feature type="region of interest" description="Disordered" evidence="2">
    <location>
        <begin position="313"/>
        <end position="336"/>
    </location>
</feature>
<name>A0A9W8U593_9HYPO</name>
<gene>
    <name evidence="3" type="ORF">NW766_011871</name>
</gene>